<dbReference type="EMBL" id="KL367515">
    <property type="protein sequence ID" value="KFD67359.1"/>
    <property type="molecule type" value="Genomic_DNA"/>
</dbReference>
<dbReference type="InterPro" id="IPR001888">
    <property type="entry name" value="Transposase_1"/>
</dbReference>
<dbReference type="GO" id="GO:0044547">
    <property type="term" value="F:DNA topoisomerase binding"/>
    <property type="evidence" value="ECO:0007669"/>
    <property type="project" value="TreeGrafter"/>
</dbReference>
<dbReference type="GO" id="GO:0000793">
    <property type="term" value="C:condensed chromosome"/>
    <property type="evidence" value="ECO:0007669"/>
    <property type="project" value="TreeGrafter"/>
</dbReference>
<dbReference type="GO" id="GO:0003690">
    <property type="term" value="F:double-stranded DNA binding"/>
    <property type="evidence" value="ECO:0007669"/>
    <property type="project" value="TreeGrafter"/>
</dbReference>
<dbReference type="Proteomes" id="UP000030758">
    <property type="component" value="Unassembled WGS sequence"/>
</dbReference>
<dbReference type="GO" id="GO:0031297">
    <property type="term" value="P:replication fork processing"/>
    <property type="evidence" value="ECO:0007669"/>
    <property type="project" value="TreeGrafter"/>
</dbReference>
<dbReference type="Proteomes" id="UP000030764">
    <property type="component" value="Unassembled WGS sequence"/>
</dbReference>
<dbReference type="EMBL" id="KL363212">
    <property type="protein sequence ID" value="KFD53971.1"/>
    <property type="molecule type" value="Genomic_DNA"/>
</dbReference>
<accession>A0A085M9S5</accession>
<dbReference type="Gene3D" id="3.30.420.10">
    <property type="entry name" value="Ribonuclease H-like superfamily/Ribonuclease H"/>
    <property type="match status" value="1"/>
</dbReference>
<gene>
    <name evidence="1" type="ORF">M513_05238</name>
    <name evidence="2" type="ORF">M514_05238</name>
</gene>
<dbReference type="GO" id="GO:0044774">
    <property type="term" value="P:mitotic DNA integrity checkpoint signaling"/>
    <property type="evidence" value="ECO:0007669"/>
    <property type="project" value="TreeGrafter"/>
</dbReference>
<dbReference type="PANTHER" id="PTHR46060">
    <property type="entry name" value="MARINER MOS1 TRANSPOSASE-LIKE PROTEIN"/>
    <property type="match status" value="1"/>
</dbReference>
<dbReference type="GO" id="GO:0006303">
    <property type="term" value="P:double-strand break repair via nonhomologous end joining"/>
    <property type="evidence" value="ECO:0007669"/>
    <property type="project" value="TreeGrafter"/>
</dbReference>
<dbReference type="GO" id="GO:0000729">
    <property type="term" value="P:DNA double-strand break processing"/>
    <property type="evidence" value="ECO:0007669"/>
    <property type="project" value="TreeGrafter"/>
</dbReference>
<evidence type="ECO:0000313" key="2">
    <source>
        <dbReference type="EMBL" id="KFD67359.1"/>
    </source>
</evidence>
<dbReference type="PANTHER" id="PTHR46060:SF2">
    <property type="entry name" value="HISTONE-LYSINE N-METHYLTRANSFERASE SETMAR"/>
    <property type="match status" value="1"/>
</dbReference>
<evidence type="ECO:0000313" key="3">
    <source>
        <dbReference type="Proteomes" id="UP000030764"/>
    </source>
</evidence>
<reference evidence="1 3" key="1">
    <citation type="journal article" date="2014" name="Nat. Genet.">
        <title>Genome and transcriptome of the porcine whipworm Trichuris suis.</title>
        <authorList>
            <person name="Jex A.R."/>
            <person name="Nejsum P."/>
            <person name="Schwarz E.M."/>
            <person name="Hu L."/>
            <person name="Young N.D."/>
            <person name="Hall R.S."/>
            <person name="Korhonen P.K."/>
            <person name="Liao S."/>
            <person name="Thamsborg S."/>
            <person name="Xia J."/>
            <person name="Xu P."/>
            <person name="Wang S."/>
            <person name="Scheerlinck J.P."/>
            <person name="Hofmann A."/>
            <person name="Sternberg P.W."/>
            <person name="Wang J."/>
            <person name="Gasser R.B."/>
        </authorList>
    </citation>
    <scope>NUCLEOTIDE SEQUENCE [LARGE SCALE GENOMIC DNA]</scope>
    <source>
        <strain evidence="2">DCEP-RM93F</strain>
        <strain evidence="1">DCEP-RM93M</strain>
    </source>
</reference>
<dbReference type="GO" id="GO:0000014">
    <property type="term" value="F:single-stranded DNA endodeoxyribonuclease activity"/>
    <property type="evidence" value="ECO:0007669"/>
    <property type="project" value="TreeGrafter"/>
</dbReference>
<protein>
    <recommendedName>
        <fullName evidence="4">Transposase</fullName>
    </recommendedName>
</protein>
<dbReference type="InterPro" id="IPR052709">
    <property type="entry name" value="Transposase-MT_Hybrid"/>
</dbReference>
<dbReference type="GO" id="GO:0035861">
    <property type="term" value="C:site of double-strand break"/>
    <property type="evidence" value="ECO:0007669"/>
    <property type="project" value="TreeGrafter"/>
</dbReference>
<proteinExistence type="predicted"/>
<sequence>MGKMVSWVPHQLTRDDKIRRVSVAGSLLARYRQAVAQRRPFFSQIITGDEKWCLYVNMKQRKEWLSPGKDPTPRAKPKLHQRKTMLSAWWDCEGVIHFDLLPKNQTITATIYVEQLRRLASAVQQKRQKKQHAIMLQHDNARPHTAIITKTAIQELGWDVLPHPGYSPDLAPSVYHLFRSLAVNLRGVSFNNDEDFQKWLSDFFSPKPPHFYRKGIEQLACRWEEVVNSEGEYIVD</sequence>
<dbReference type="GO" id="GO:0015074">
    <property type="term" value="P:DNA integration"/>
    <property type="evidence" value="ECO:0007669"/>
    <property type="project" value="TreeGrafter"/>
</dbReference>
<dbReference type="GO" id="GO:0042800">
    <property type="term" value="F:histone H3K4 methyltransferase activity"/>
    <property type="evidence" value="ECO:0007669"/>
    <property type="project" value="TreeGrafter"/>
</dbReference>
<organism evidence="1 3">
    <name type="scientific">Trichuris suis</name>
    <name type="common">pig whipworm</name>
    <dbReference type="NCBI Taxonomy" id="68888"/>
    <lineage>
        <taxon>Eukaryota</taxon>
        <taxon>Metazoa</taxon>
        <taxon>Ecdysozoa</taxon>
        <taxon>Nematoda</taxon>
        <taxon>Enoplea</taxon>
        <taxon>Dorylaimia</taxon>
        <taxon>Trichinellida</taxon>
        <taxon>Trichuridae</taxon>
        <taxon>Trichuris</taxon>
    </lineage>
</organism>
<dbReference type="GO" id="GO:0003697">
    <property type="term" value="F:single-stranded DNA binding"/>
    <property type="evidence" value="ECO:0007669"/>
    <property type="project" value="TreeGrafter"/>
</dbReference>
<dbReference type="GO" id="GO:0046975">
    <property type="term" value="F:histone H3K36 methyltransferase activity"/>
    <property type="evidence" value="ECO:0007669"/>
    <property type="project" value="TreeGrafter"/>
</dbReference>
<evidence type="ECO:0008006" key="4">
    <source>
        <dbReference type="Google" id="ProtNLM"/>
    </source>
</evidence>
<evidence type="ECO:0000313" key="1">
    <source>
        <dbReference type="EMBL" id="KFD53971.1"/>
    </source>
</evidence>
<dbReference type="Pfam" id="PF01359">
    <property type="entry name" value="Transposase_1"/>
    <property type="match status" value="1"/>
</dbReference>
<name>A0A085M9S5_9BILA</name>
<dbReference type="AlphaFoldDB" id="A0A085M9S5"/>
<keyword evidence="3" id="KW-1185">Reference proteome</keyword>
<dbReference type="InterPro" id="IPR036397">
    <property type="entry name" value="RNaseH_sf"/>
</dbReference>
<dbReference type="GO" id="GO:0005634">
    <property type="term" value="C:nucleus"/>
    <property type="evidence" value="ECO:0007669"/>
    <property type="project" value="TreeGrafter"/>
</dbReference>